<dbReference type="AlphaFoldDB" id="A5E425"/>
<keyword evidence="5" id="KW-1185">Reference proteome</keyword>
<dbReference type="VEuPathDB" id="FungiDB:LELG_04364"/>
<dbReference type="OMA" id="QSHYSRC"/>
<proteinExistence type="predicted"/>
<dbReference type="eggNOG" id="ENOG502T0EF">
    <property type="taxonomic scope" value="Eukaryota"/>
</dbReference>
<gene>
    <name evidence="4" type="ORF">LELG_04364</name>
</gene>
<dbReference type="InterPro" id="IPR007529">
    <property type="entry name" value="Znf_HIT"/>
</dbReference>
<keyword evidence="1" id="KW-0479">Metal-binding</keyword>
<evidence type="ECO:0000256" key="1">
    <source>
        <dbReference type="PROSITE-ProRule" id="PRU00453"/>
    </source>
</evidence>
<protein>
    <recommendedName>
        <fullName evidence="3">HIT-type domain-containing protein</fullName>
    </recommendedName>
</protein>
<accession>A5E425</accession>
<dbReference type="InParanoid" id="A5E425"/>
<evidence type="ECO:0000313" key="5">
    <source>
        <dbReference type="Proteomes" id="UP000001996"/>
    </source>
</evidence>
<feature type="compositionally biased region" description="Polar residues" evidence="2">
    <location>
        <begin position="138"/>
        <end position="149"/>
    </location>
</feature>
<feature type="region of interest" description="Disordered" evidence="2">
    <location>
        <begin position="138"/>
        <end position="158"/>
    </location>
</feature>
<keyword evidence="1" id="KW-0863">Zinc-finger</keyword>
<reference evidence="4 5" key="1">
    <citation type="journal article" date="2009" name="Nature">
        <title>Evolution of pathogenicity and sexual reproduction in eight Candida genomes.</title>
        <authorList>
            <person name="Butler G."/>
            <person name="Rasmussen M.D."/>
            <person name="Lin M.F."/>
            <person name="Santos M.A."/>
            <person name="Sakthikumar S."/>
            <person name="Munro C.A."/>
            <person name="Rheinbay E."/>
            <person name="Grabherr M."/>
            <person name="Forche A."/>
            <person name="Reedy J.L."/>
            <person name="Agrafioti I."/>
            <person name="Arnaud M.B."/>
            <person name="Bates S."/>
            <person name="Brown A.J."/>
            <person name="Brunke S."/>
            <person name="Costanzo M.C."/>
            <person name="Fitzpatrick D.A."/>
            <person name="de Groot P.W."/>
            <person name="Harris D."/>
            <person name="Hoyer L.L."/>
            <person name="Hube B."/>
            <person name="Klis F.M."/>
            <person name="Kodira C."/>
            <person name="Lennard N."/>
            <person name="Logue M.E."/>
            <person name="Martin R."/>
            <person name="Neiman A.M."/>
            <person name="Nikolaou E."/>
            <person name="Quail M.A."/>
            <person name="Quinn J."/>
            <person name="Santos M.C."/>
            <person name="Schmitzberger F.F."/>
            <person name="Sherlock G."/>
            <person name="Shah P."/>
            <person name="Silverstein K.A."/>
            <person name="Skrzypek M.S."/>
            <person name="Soll D."/>
            <person name="Staggs R."/>
            <person name="Stansfield I."/>
            <person name="Stumpf M.P."/>
            <person name="Sudbery P.E."/>
            <person name="Srikantha T."/>
            <person name="Zeng Q."/>
            <person name="Berman J."/>
            <person name="Berriman M."/>
            <person name="Heitman J."/>
            <person name="Gow N.A."/>
            <person name="Lorenz M.C."/>
            <person name="Birren B.W."/>
            <person name="Kellis M."/>
            <person name="Cuomo C.A."/>
        </authorList>
    </citation>
    <scope>NUCLEOTIDE SEQUENCE [LARGE SCALE GENOMIC DNA]</scope>
    <source>
        <strain evidence="5">ATCC 11503 / BCRC 21390 / CBS 2605 / JCM 1781 / NBRC 1676 / NRRL YB-4239</strain>
    </source>
</reference>
<evidence type="ECO:0000256" key="2">
    <source>
        <dbReference type="SAM" id="MobiDB-lite"/>
    </source>
</evidence>
<keyword evidence="1" id="KW-0862">Zinc</keyword>
<feature type="compositionally biased region" description="Low complexity" evidence="2">
    <location>
        <begin position="43"/>
        <end position="56"/>
    </location>
</feature>
<dbReference type="CDD" id="cd21437">
    <property type="entry name" value="zf-HIT_ZNHIT1_like"/>
    <property type="match status" value="1"/>
</dbReference>
<dbReference type="PROSITE" id="PS51083">
    <property type="entry name" value="ZF_HIT"/>
    <property type="match status" value="1"/>
</dbReference>
<dbReference type="KEGG" id="lel:PVL30_004085"/>
<dbReference type="HOGENOM" id="CLU_1224618_0_0_1"/>
<evidence type="ECO:0000313" key="4">
    <source>
        <dbReference type="EMBL" id="EDK46183.1"/>
    </source>
</evidence>
<dbReference type="GeneID" id="5231324"/>
<dbReference type="Proteomes" id="UP000001996">
    <property type="component" value="Unassembled WGS sequence"/>
</dbReference>
<dbReference type="EMBL" id="CH981529">
    <property type="protein sequence ID" value="EDK46183.1"/>
    <property type="molecule type" value="Genomic_DNA"/>
</dbReference>
<feature type="domain" description="HIT-type" evidence="3">
    <location>
        <begin position="228"/>
        <end position="261"/>
    </location>
</feature>
<dbReference type="OrthoDB" id="406844at2759"/>
<dbReference type="STRING" id="379508.A5E425"/>
<evidence type="ECO:0000259" key="3">
    <source>
        <dbReference type="PROSITE" id="PS51083"/>
    </source>
</evidence>
<feature type="region of interest" description="Disordered" evidence="2">
    <location>
        <begin position="43"/>
        <end position="75"/>
    </location>
</feature>
<name>A5E425_LODEL</name>
<dbReference type="GO" id="GO:0008270">
    <property type="term" value="F:zinc ion binding"/>
    <property type="evidence" value="ECO:0007669"/>
    <property type="project" value="UniProtKB-UniRule"/>
</dbReference>
<organism evidence="4 5">
    <name type="scientific">Lodderomyces elongisporus (strain ATCC 11503 / CBS 2605 / JCM 1781 / NBRC 1676 / NRRL YB-4239)</name>
    <name type="common">Yeast</name>
    <name type="synonym">Saccharomyces elongisporus</name>
    <dbReference type="NCBI Taxonomy" id="379508"/>
    <lineage>
        <taxon>Eukaryota</taxon>
        <taxon>Fungi</taxon>
        <taxon>Dikarya</taxon>
        <taxon>Ascomycota</taxon>
        <taxon>Saccharomycotina</taxon>
        <taxon>Pichiomycetes</taxon>
        <taxon>Debaryomycetaceae</taxon>
        <taxon>Candida/Lodderomyces clade</taxon>
        <taxon>Lodderomyces</taxon>
    </lineage>
</organism>
<sequence length="262" mass="28843">MLVEEIPKLSNANSTTVYFSSSINLTARPIGARFNSSFNNNSNIKSSSSISSSSNGSSGGGGGSGPTSTNPKGRAKVNYNLNQLFNAQTQTKAQRDSGPSKSAQQIQLERAVQKRLTELNQESIGKSFELPKNFQYNSIHSSGDNNRNNMSHKSRLGNTPATKRILAARRNLNLYYDEERNILIINTILTSNYQFIDYDEGNNTNNNTGKGNIKKQKLGNSRPKLRICCVCGSKSNYARCSACGLYYCCVRCNNLHLELRCA</sequence>